<dbReference type="InterPro" id="IPR053823">
    <property type="entry name" value="CLIC_N"/>
</dbReference>
<organism evidence="7 8">
    <name type="scientific">Daphnia pulex</name>
    <name type="common">Water flea</name>
    <dbReference type="NCBI Taxonomy" id="6669"/>
    <lineage>
        <taxon>Eukaryota</taxon>
        <taxon>Metazoa</taxon>
        <taxon>Ecdysozoa</taxon>
        <taxon>Arthropoda</taxon>
        <taxon>Crustacea</taxon>
        <taxon>Branchiopoda</taxon>
        <taxon>Diplostraca</taxon>
        <taxon>Cladocera</taxon>
        <taxon>Anomopoda</taxon>
        <taxon>Daphniidae</taxon>
        <taxon>Daphnia</taxon>
    </lineage>
</organism>
<comment type="similarity">
    <text evidence="2">Belongs to the chloride channel CLIC family.</text>
</comment>
<dbReference type="Proteomes" id="UP000000305">
    <property type="component" value="Unassembled WGS sequence"/>
</dbReference>
<evidence type="ECO:0000256" key="1">
    <source>
        <dbReference type="ARBA" id="ARBA00004167"/>
    </source>
</evidence>
<dbReference type="PhylomeDB" id="E9FUY4"/>
<evidence type="ECO:0000256" key="4">
    <source>
        <dbReference type="ARBA" id="ARBA00022989"/>
    </source>
</evidence>
<dbReference type="OMA" id="VQVVCQH"/>
<reference evidence="7 8" key="1">
    <citation type="journal article" date="2011" name="Science">
        <title>The ecoresponsive genome of Daphnia pulex.</title>
        <authorList>
            <person name="Colbourne J.K."/>
            <person name="Pfrender M.E."/>
            <person name="Gilbert D."/>
            <person name="Thomas W.K."/>
            <person name="Tucker A."/>
            <person name="Oakley T.H."/>
            <person name="Tokishita S."/>
            <person name="Aerts A."/>
            <person name="Arnold G.J."/>
            <person name="Basu M.K."/>
            <person name="Bauer D.J."/>
            <person name="Caceres C.E."/>
            <person name="Carmel L."/>
            <person name="Casola C."/>
            <person name="Choi J.H."/>
            <person name="Detter J.C."/>
            <person name="Dong Q."/>
            <person name="Dusheyko S."/>
            <person name="Eads B.D."/>
            <person name="Frohlich T."/>
            <person name="Geiler-Samerotte K.A."/>
            <person name="Gerlach D."/>
            <person name="Hatcher P."/>
            <person name="Jogdeo S."/>
            <person name="Krijgsveld J."/>
            <person name="Kriventseva E.V."/>
            <person name="Kultz D."/>
            <person name="Laforsch C."/>
            <person name="Lindquist E."/>
            <person name="Lopez J."/>
            <person name="Manak J.R."/>
            <person name="Muller J."/>
            <person name="Pangilinan J."/>
            <person name="Patwardhan R.P."/>
            <person name="Pitluck S."/>
            <person name="Pritham E.J."/>
            <person name="Rechtsteiner A."/>
            <person name="Rho M."/>
            <person name="Rogozin I.B."/>
            <person name="Sakarya O."/>
            <person name="Salamov A."/>
            <person name="Schaack S."/>
            <person name="Shapiro H."/>
            <person name="Shiga Y."/>
            <person name="Skalitzky C."/>
            <person name="Smith Z."/>
            <person name="Souvorov A."/>
            <person name="Sung W."/>
            <person name="Tang Z."/>
            <person name="Tsuchiya D."/>
            <person name="Tu H."/>
            <person name="Vos H."/>
            <person name="Wang M."/>
            <person name="Wolf Y.I."/>
            <person name="Yamagata H."/>
            <person name="Yamada T."/>
            <person name="Ye Y."/>
            <person name="Shaw J.R."/>
            <person name="Andrews J."/>
            <person name="Crease T.J."/>
            <person name="Tang H."/>
            <person name="Lucas S.M."/>
            <person name="Robertson H.M."/>
            <person name="Bork P."/>
            <person name="Koonin E.V."/>
            <person name="Zdobnov E.M."/>
            <person name="Grigoriev I.V."/>
            <person name="Lynch M."/>
            <person name="Boore J.L."/>
        </authorList>
    </citation>
    <scope>NUCLEOTIDE SEQUENCE [LARGE SCALE GENOMIC DNA]</scope>
</reference>
<dbReference type="PROSITE" id="PS51354">
    <property type="entry name" value="GLUTAREDOXIN_2"/>
    <property type="match status" value="1"/>
</dbReference>
<gene>
    <name evidence="7" type="ORF">DAPPUDRAFT_191462</name>
</gene>
<dbReference type="InterPro" id="IPR036249">
    <property type="entry name" value="Thioredoxin-like_sf"/>
</dbReference>
<keyword evidence="8" id="KW-1185">Reference proteome</keyword>
<dbReference type="AlphaFoldDB" id="E9FUY4"/>
<dbReference type="Gene3D" id="1.20.1050.10">
    <property type="match status" value="1"/>
</dbReference>
<dbReference type="GO" id="GO:0005254">
    <property type="term" value="F:chloride channel activity"/>
    <property type="evidence" value="ECO:0000318"/>
    <property type="project" value="GO_Central"/>
</dbReference>
<dbReference type="SUPFAM" id="SSF52833">
    <property type="entry name" value="Thioredoxin-like"/>
    <property type="match status" value="1"/>
</dbReference>
<evidence type="ECO:0000313" key="8">
    <source>
        <dbReference type="Proteomes" id="UP000000305"/>
    </source>
</evidence>
<dbReference type="eggNOG" id="KOG1422">
    <property type="taxonomic scope" value="Eukaryota"/>
</dbReference>
<evidence type="ECO:0000313" key="7">
    <source>
        <dbReference type="EMBL" id="EFX88801.1"/>
    </source>
</evidence>
<proteinExistence type="inferred from homology"/>
<comment type="subcellular location">
    <subcellularLocation>
        <location evidence="1">Membrane</location>
        <topology evidence="1">Single-pass membrane protein</topology>
    </subcellularLocation>
</comment>
<keyword evidence="3" id="KW-0812">Transmembrane</keyword>
<feature type="domain" description="CLIC N-terminal" evidence="6">
    <location>
        <begin position="13"/>
        <end position="94"/>
    </location>
</feature>
<dbReference type="GO" id="GO:0016324">
    <property type="term" value="C:apical plasma membrane"/>
    <property type="evidence" value="ECO:0000318"/>
    <property type="project" value="GO_Central"/>
</dbReference>
<keyword evidence="4" id="KW-1133">Transmembrane helix</keyword>
<dbReference type="STRING" id="6669.E9FUY4"/>
<dbReference type="KEGG" id="dpx:DAPPUDRAFT_191462"/>
<dbReference type="EMBL" id="GL732525">
    <property type="protein sequence ID" value="EFX88801.1"/>
    <property type="molecule type" value="Genomic_DNA"/>
</dbReference>
<dbReference type="SUPFAM" id="SSF47616">
    <property type="entry name" value="GST C-terminal domain-like"/>
    <property type="match status" value="1"/>
</dbReference>
<dbReference type="InParanoid" id="E9FUY4"/>
<name>E9FUY4_DAPPU</name>
<dbReference type="InterPro" id="IPR036282">
    <property type="entry name" value="Glutathione-S-Trfase_C_sf"/>
</dbReference>
<dbReference type="Pfam" id="PF22441">
    <property type="entry name" value="CLIC-like_N"/>
    <property type="match status" value="1"/>
</dbReference>
<evidence type="ECO:0000256" key="2">
    <source>
        <dbReference type="ARBA" id="ARBA00007655"/>
    </source>
</evidence>
<dbReference type="Gene3D" id="3.40.30.10">
    <property type="entry name" value="Glutaredoxin"/>
    <property type="match status" value="1"/>
</dbReference>
<accession>E9FUY4</accession>
<dbReference type="PANTHER" id="PTHR43920:SF5">
    <property type="entry name" value="CHLORIDE INTRACELLULAR CHANNEL CLIC"/>
    <property type="match status" value="1"/>
</dbReference>
<evidence type="ECO:0000259" key="6">
    <source>
        <dbReference type="Pfam" id="PF22441"/>
    </source>
</evidence>
<dbReference type="HOGENOM" id="CLU_061051_0_1_1"/>
<dbReference type="FunFam" id="1.20.1050.10:FF:000091">
    <property type="entry name" value="Chloride intracellular channel exl-1"/>
    <property type="match status" value="1"/>
</dbReference>
<keyword evidence="5" id="KW-0472">Membrane</keyword>
<dbReference type="GO" id="GO:0005737">
    <property type="term" value="C:cytoplasm"/>
    <property type="evidence" value="ECO:0000318"/>
    <property type="project" value="GO_Central"/>
</dbReference>
<sequence length="254" mass="29027">MSLDVQSSQQMMVLYVKAGADGKRYGACPFCQRAFMVVLTKSLQHPFHFRSVTVNLAKPPEIFHQRGLRRVPSLEDGDQVIDNIDDIVSYLENKFPDNRLLYDNPKADSAIKNVFSRFCFYIKQISKDSTHLENELQVLNTFLGQRGSIFLCGNNLTHLDCEFLPKLQHIRVASAALKNFFIPISLTHIWAYLFAAYNADVFVQTCPSDQEIVLHWLDRPQLGQMAYDEHKKLIQEPPKHSFDVPAVAALVNLE</sequence>
<evidence type="ECO:0000256" key="5">
    <source>
        <dbReference type="ARBA" id="ARBA00023136"/>
    </source>
</evidence>
<dbReference type="CDD" id="cd03198">
    <property type="entry name" value="GST_C_CLIC"/>
    <property type="match status" value="1"/>
</dbReference>
<dbReference type="OrthoDB" id="1935530at2759"/>
<dbReference type="PANTHER" id="PTHR43920">
    <property type="entry name" value="CHLORIDE INTRACELLULAR CHANNEL, ISOFORM A"/>
    <property type="match status" value="1"/>
</dbReference>
<dbReference type="GO" id="GO:0006821">
    <property type="term" value="P:chloride transport"/>
    <property type="evidence" value="ECO:0000318"/>
    <property type="project" value="GO_Central"/>
</dbReference>
<protein>
    <recommendedName>
        <fullName evidence="6">CLIC N-terminal domain-containing protein</fullName>
    </recommendedName>
</protein>
<evidence type="ECO:0000256" key="3">
    <source>
        <dbReference type="ARBA" id="ARBA00022692"/>
    </source>
</evidence>